<dbReference type="SUPFAM" id="SSF56784">
    <property type="entry name" value="HAD-like"/>
    <property type="match status" value="1"/>
</dbReference>
<protein>
    <submittedName>
        <fullName evidence="5">Haloacid dehalogenase-like hydrolase domain protein</fullName>
        <ecNumber evidence="5">3.-.-.-</ecNumber>
    </submittedName>
</protein>
<comment type="cofactor">
    <cofactor evidence="1">
        <name>Mg(2+)</name>
        <dbReference type="ChEBI" id="CHEBI:18420"/>
    </cofactor>
</comment>
<sequence length="126" mass="13672">EVLEALRDQGIRICVVSNNLRHEQEEKLAHCGLEALVDDLVTSEDAGEIKPHPAPFEMALRRAGYGPKEAVMVGDSWPADIEGAVALGIRTVWLNRKGVEAPRPIAVPEVRSLCPASETVAKILGR</sequence>
<dbReference type="EMBL" id="AUZZ01007004">
    <property type="protein sequence ID" value="EQD44162.1"/>
    <property type="molecule type" value="Genomic_DNA"/>
</dbReference>
<dbReference type="InterPro" id="IPR051400">
    <property type="entry name" value="HAD-like_hydrolase"/>
</dbReference>
<keyword evidence="3 5" id="KW-0378">Hydrolase</keyword>
<comment type="caution">
    <text evidence="5">The sequence shown here is derived from an EMBL/GenBank/DDBJ whole genome shotgun (WGS) entry which is preliminary data.</text>
</comment>
<dbReference type="Pfam" id="PF13419">
    <property type="entry name" value="HAD_2"/>
    <property type="match status" value="1"/>
</dbReference>
<dbReference type="AlphaFoldDB" id="T0ZI99"/>
<dbReference type="InterPro" id="IPR006439">
    <property type="entry name" value="HAD-SF_hydro_IA"/>
</dbReference>
<dbReference type="GO" id="GO:0016791">
    <property type="term" value="F:phosphatase activity"/>
    <property type="evidence" value="ECO:0007669"/>
    <property type="project" value="TreeGrafter"/>
</dbReference>
<gene>
    <name evidence="5" type="ORF">B2A_09691</name>
</gene>
<evidence type="ECO:0000256" key="4">
    <source>
        <dbReference type="ARBA" id="ARBA00022842"/>
    </source>
</evidence>
<dbReference type="PANTHER" id="PTHR46470">
    <property type="entry name" value="N-ACYLNEURAMINATE-9-PHOSPHATASE"/>
    <property type="match status" value="1"/>
</dbReference>
<keyword evidence="2" id="KW-0479">Metal-binding</keyword>
<dbReference type="Gene3D" id="3.40.50.1000">
    <property type="entry name" value="HAD superfamily/HAD-like"/>
    <property type="match status" value="1"/>
</dbReference>
<feature type="non-terminal residue" evidence="5">
    <location>
        <position position="1"/>
    </location>
</feature>
<dbReference type="PANTHER" id="PTHR46470:SF2">
    <property type="entry name" value="GLYCERALDEHYDE 3-PHOSPHATE PHOSPHATASE"/>
    <property type="match status" value="1"/>
</dbReference>
<dbReference type="GO" id="GO:0044281">
    <property type="term" value="P:small molecule metabolic process"/>
    <property type="evidence" value="ECO:0007669"/>
    <property type="project" value="UniProtKB-ARBA"/>
</dbReference>
<dbReference type="GO" id="GO:0046872">
    <property type="term" value="F:metal ion binding"/>
    <property type="evidence" value="ECO:0007669"/>
    <property type="project" value="UniProtKB-KW"/>
</dbReference>
<evidence type="ECO:0000256" key="3">
    <source>
        <dbReference type="ARBA" id="ARBA00022801"/>
    </source>
</evidence>
<evidence type="ECO:0000256" key="1">
    <source>
        <dbReference type="ARBA" id="ARBA00001946"/>
    </source>
</evidence>
<reference evidence="5" key="1">
    <citation type="submission" date="2013-08" db="EMBL/GenBank/DDBJ databases">
        <authorList>
            <person name="Mendez C."/>
            <person name="Richter M."/>
            <person name="Ferrer M."/>
            <person name="Sanchez J."/>
        </authorList>
    </citation>
    <scope>NUCLEOTIDE SEQUENCE</scope>
</reference>
<dbReference type="EC" id="3.-.-.-" evidence="5"/>
<dbReference type="InterPro" id="IPR036412">
    <property type="entry name" value="HAD-like_sf"/>
</dbReference>
<accession>T0ZI99</accession>
<dbReference type="NCBIfam" id="TIGR01509">
    <property type="entry name" value="HAD-SF-IA-v3"/>
    <property type="match status" value="1"/>
</dbReference>
<dbReference type="NCBIfam" id="TIGR01549">
    <property type="entry name" value="HAD-SF-IA-v1"/>
    <property type="match status" value="1"/>
</dbReference>
<dbReference type="InterPro" id="IPR023214">
    <property type="entry name" value="HAD_sf"/>
</dbReference>
<evidence type="ECO:0000256" key="2">
    <source>
        <dbReference type="ARBA" id="ARBA00022723"/>
    </source>
</evidence>
<name>T0ZI99_9ZZZZ</name>
<dbReference type="InterPro" id="IPR041492">
    <property type="entry name" value="HAD_2"/>
</dbReference>
<organism evidence="5">
    <name type="scientific">mine drainage metagenome</name>
    <dbReference type="NCBI Taxonomy" id="410659"/>
    <lineage>
        <taxon>unclassified sequences</taxon>
        <taxon>metagenomes</taxon>
        <taxon>ecological metagenomes</taxon>
    </lineage>
</organism>
<proteinExistence type="predicted"/>
<reference evidence="5" key="2">
    <citation type="journal article" date="2014" name="ISME J.">
        <title>Microbial stratification in low pH oxic and suboxic macroscopic growths along an acid mine drainage.</title>
        <authorList>
            <person name="Mendez-Garcia C."/>
            <person name="Mesa V."/>
            <person name="Sprenger R.R."/>
            <person name="Richter M."/>
            <person name="Diez M.S."/>
            <person name="Solano J."/>
            <person name="Bargiela R."/>
            <person name="Golyshina O.V."/>
            <person name="Manteca A."/>
            <person name="Ramos J.L."/>
            <person name="Gallego J.R."/>
            <person name="Llorente I."/>
            <person name="Martins Dos Santos V.A."/>
            <person name="Jensen O.N."/>
            <person name="Pelaez A.I."/>
            <person name="Sanchez J."/>
            <person name="Ferrer M."/>
        </authorList>
    </citation>
    <scope>NUCLEOTIDE SEQUENCE</scope>
</reference>
<evidence type="ECO:0000313" key="5">
    <source>
        <dbReference type="EMBL" id="EQD44162.1"/>
    </source>
</evidence>
<dbReference type="PRINTS" id="PR00413">
    <property type="entry name" value="HADHALOGNASE"/>
</dbReference>
<keyword evidence="4" id="KW-0460">Magnesium</keyword>